<name>A0A2P5CKD6_TREOI</name>
<keyword evidence="4" id="KW-1185">Reference proteome</keyword>
<organism evidence="3 4">
    <name type="scientific">Trema orientale</name>
    <name type="common">Charcoal tree</name>
    <name type="synonym">Celtis orientalis</name>
    <dbReference type="NCBI Taxonomy" id="63057"/>
    <lineage>
        <taxon>Eukaryota</taxon>
        <taxon>Viridiplantae</taxon>
        <taxon>Streptophyta</taxon>
        <taxon>Embryophyta</taxon>
        <taxon>Tracheophyta</taxon>
        <taxon>Spermatophyta</taxon>
        <taxon>Magnoliopsida</taxon>
        <taxon>eudicotyledons</taxon>
        <taxon>Gunneridae</taxon>
        <taxon>Pentapetalae</taxon>
        <taxon>rosids</taxon>
        <taxon>fabids</taxon>
        <taxon>Rosales</taxon>
        <taxon>Cannabaceae</taxon>
        <taxon>Trema</taxon>
    </lineage>
</organism>
<dbReference type="Gene3D" id="3.40.50.2000">
    <property type="entry name" value="Glycogen Phosphorylase B"/>
    <property type="match status" value="1"/>
</dbReference>
<keyword evidence="2 3" id="KW-0808">Transferase</keyword>
<proteinExistence type="inferred from homology"/>
<dbReference type="Pfam" id="PF00201">
    <property type="entry name" value="UDPGT"/>
    <property type="match status" value="1"/>
</dbReference>
<dbReference type="EMBL" id="JXTC01000355">
    <property type="protein sequence ID" value="PON61508.1"/>
    <property type="molecule type" value="Genomic_DNA"/>
</dbReference>
<dbReference type="OrthoDB" id="5835829at2759"/>
<dbReference type="PANTHER" id="PTHR11926:SF774">
    <property type="entry name" value="UDP-GLYCOSYLTRANSFERASE 85A1-RELATED"/>
    <property type="match status" value="1"/>
</dbReference>
<evidence type="ECO:0000313" key="3">
    <source>
        <dbReference type="EMBL" id="PON61508.1"/>
    </source>
</evidence>
<dbReference type="AlphaFoldDB" id="A0A2P5CKD6"/>
<gene>
    <name evidence="3" type="ORF">TorRG33x02_281560</name>
</gene>
<evidence type="ECO:0000256" key="1">
    <source>
        <dbReference type="ARBA" id="ARBA00009995"/>
    </source>
</evidence>
<evidence type="ECO:0000256" key="2">
    <source>
        <dbReference type="ARBA" id="ARBA00022679"/>
    </source>
</evidence>
<feature type="non-terminal residue" evidence="3">
    <location>
        <position position="86"/>
    </location>
</feature>
<evidence type="ECO:0000313" key="4">
    <source>
        <dbReference type="Proteomes" id="UP000237000"/>
    </source>
</evidence>
<dbReference type="Proteomes" id="UP000237000">
    <property type="component" value="Unassembled WGS sequence"/>
</dbReference>
<dbReference type="SUPFAM" id="SSF53756">
    <property type="entry name" value="UDP-Glycosyltransferase/glycogen phosphorylase"/>
    <property type="match status" value="1"/>
</dbReference>
<sequence>MTAEELIEFARGLANSKKNFLWIIRHDVIKAKATAIPLEFLAETKERSLLASWCPQEADLNHTAIRGFLTHKGWNSMLESICGRVP</sequence>
<comment type="similarity">
    <text evidence="1">Belongs to the UDP-glycosyltransferase family.</text>
</comment>
<dbReference type="GO" id="GO:0080043">
    <property type="term" value="F:quercetin 3-O-glucosyltransferase activity"/>
    <property type="evidence" value="ECO:0007669"/>
    <property type="project" value="TreeGrafter"/>
</dbReference>
<dbReference type="InParanoid" id="A0A2P5CKD6"/>
<dbReference type="GO" id="GO:0080044">
    <property type="term" value="F:quercetin 7-O-glucosyltransferase activity"/>
    <property type="evidence" value="ECO:0007669"/>
    <property type="project" value="TreeGrafter"/>
</dbReference>
<protein>
    <submittedName>
        <fullName evidence="3">UDP-glucuronosyl/UDP-glucosyltransferase</fullName>
    </submittedName>
</protein>
<reference evidence="4" key="1">
    <citation type="submission" date="2016-06" db="EMBL/GenBank/DDBJ databases">
        <title>Parallel loss of symbiosis genes in relatives of nitrogen-fixing non-legume Parasponia.</title>
        <authorList>
            <person name="Van Velzen R."/>
            <person name="Holmer R."/>
            <person name="Bu F."/>
            <person name="Rutten L."/>
            <person name="Van Zeijl A."/>
            <person name="Liu W."/>
            <person name="Santuari L."/>
            <person name="Cao Q."/>
            <person name="Sharma T."/>
            <person name="Shen D."/>
            <person name="Roswanjaya Y."/>
            <person name="Wardhani T."/>
            <person name="Kalhor M.S."/>
            <person name="Jansen J."/>
            <person name="Van den Hoogen J."/>
            <person name="Gungor B."/>
            <person name="Hartog M."/>
            <person name="Hontelez J."/>
            <person name="Verver J."/>
            <person name="Yang W.-C."/>
            <person name="Schijlen E."/>
            <person name="Repin R."/>
            <person name="Schilthuizen M."/>
            <person name="Schranz E."/>
            <person name="Heidstra R."/>
            <person name="Miyata K."/>
            <person name="Fedorova E."/>
            <person name="Kohlen W."/>
            <person name="Bisseling T."/>
            <person name="Smit S."/>
            <person name="Geurts R."/>
        </authorList>
    </citation>
    <scope>NUCLEOTIDE SEQUENCE [LARGE SCALE GENOMIC DNA]</scope>
    <source>
        <strain evidence="4">cv. RG33-2</strain>
    </source>
</reference>
<comment type="caution">
    <text evidence="3">The sequence shown here is derived from an EMBL/GenBank/DDBJ whole genome shotgun (WGS) entry which is preliminary data.</text>
</comment>
<dbReference type="InterPro" id="IPR002213">
    <property type="entry name" value="UDP_glucos_trans"/>
</dbReference>
<dbReference type="PANTHER" id="PTHR11926">
    <property type="entry name" value="GLUCOSYL/GLUCURONOSYL TRANSFERASES"/>
    <property type="match status" value="1"/>
</dbReference>
<accession>A0A2P5CKD6</accession>
<dbReference type="STRING" id="63057.A0A2P5CKD6"/>